<proteinExistence type="predicted"/>
<organism evidence="2 3">
    <name type="scientific">Abeliophyllum distichum</name>
    <dbReference type="NCBI Taxonomy" id="126358"/>
    <lineage>
        <taxon>Eukaryota</taxon>
        <taxon>Viridiplantae</taxon>
        <taxon>Streptophyta</taxon>
        <taxon>Embryophyta</taxon>
        <taxon>Tracheophyta</taxon>
        <taxon>Spermatophyta</taxon>
        <taxon>Magnoliopsida</taxon>
        <taxon>eudicotyledons</taxon>
        <taxon>Gunneridae</taxon>
        <taxon>Pentapetalae</taxon>
        <taxon>asterids</taxon>
        <taxon>lamiids</taxon>
        <taxon>Lamiales</taxon>
        <taxon>Oleaceae</taxon>
        <taxon>Forsythieae</taxon>
        <taxon>Abeliophyllum</taxon>
    </lineage>
</organism>
<feature type="region of interest" description="Disordered" evidence="1">
    <location>
        <begin position="36"/>
        <end position="57"/>
    </location>
</feature>
<gene>
    <name evidence="2" type="ORF">Adt_31606</name>
</gene>
<dbReference type="Proteomes" id="UP001604336">
    <property type="component" value="Unassembled WGS sequence"/>
</dbReference>
<name>A0ABD1REK9_9LAMI</name>
<dbReference type="EMBL" id="JBFOLK010000009">
    <property type="protein sequence ID" value="KAL2486850.1"/>
    <property type="molecule type" value="Genomic_DNA"/>
</dbReference>
<dbReference type="AlphaFoldDB" id="A0ABD1REK9"/>
<accession>A0ABD1REK9</accession>
<evidence type="ECO:0000313" key="3">
    <source>
        <dbReference type="Proteomes" id="UP001604336"/>
    </source>
</evidence>
<sequence length="122" mass="13912">MASNYLLANEFKNKESDEEIIEETAEVACVLECREGTSNGGQVTHENSEEEDDGMTDIEEEIDLEAVRRIRRVSYNNLLEQLFQEGNLVVGLLDEPSGQDLFNKFSNEHNGPIVPMERRTYD</sequence>
<evidence type="ECO:0000313" key="2">
    <source>
        <dbReference type="EMBL" id="KAL2486850.1"/>
    </source>
</evidence>
<keyword evidence="3" id="KW-1185">Reference proteome</keyword>
<comment type="caution">
    <text evidence="2">The sequence shown here is derived from an EMBL/GenBank/DDBJ whole genome shotgun (WGS) entry which is preliminary data.</text>
</comment>
<feature type="compositionally biased region" description="Polar residues" evidence="1">
    <location>
        <begin position="36"/>
        <end position="45"/>
    </location>
</feature>
<reference evidence="3" key="1">
    <citation type="submission" date="2024-07" db="EMBL/GenBank/DDBJ databases">
        <title>Two chromosome-level genome assemblies of Korean endemic species Abeliophyllum distichum and Forsythia ovata (Oleaceae).</title>
        <authorList>
            <person name="Jang H."/>
        </authorList>
    </citation>
    <scope>NUCLEOTIDE SEQUENCE [LARGE SCALE GENOMIC DNA]</scope>
</reference>
<evidence type="ECO:0000256" key="1">
    <source>
        <dbReference type="SAM" id="MobiDB-lite"/>
    </source>
</evidence>
<protein>
    <submittedName>
        <fullName evidence="2">Uncharacterized protein</fullName>
    </submittedName>
</protein>
<feature type="compositionally biased region" description="Acidic residues" evidence="1">
    <location>
        <begin position="48"/>
        <end position="57"/>
    </location>
</feature>